<dbReference type="Proteomes" id="UP000813463">
    <property type="component" value="Chromosome 2"/>
</dbReference>
<evidence type="ECO:0000313" key="8">
    <source>
        <dbReference type="Proteomes" id="UP000813463"/>
    </source>
</evidence>
<protein>
    <recommendedName>
        <fullName evidence="7">Protein TIC 20</fullName>
    </recommendedName>
</protein>
<dbReference type="GO" id="GO:0045037">
    <property type="term" value="P:protein import into chloroplast stroma"/>
    <property type="evidence" value="ECO:0000318"/>
    <property type="project" value="GO_Central"/>
</dbReference>
<evidence type="ECO:0000256" key="1">
    <source>
        <dbReference type="ARBA" id="ARBA00004478"/>
    </source>
</evidence>
<evidence type="ECO:0000256" key="4">
    <source>
        <dbReference type="ARBA" id="ARBA00022780"/>
    </source>
</evidence>
<feature type="transmembrane region" description="Helical" evidence="7">
    <location>
        <begin position="153"/>
        <end position="176"/>
    </location>
</feature>
<keyword evidence="7" id="KW-0934">Plastid</keyword>
<dbReference type="InterPro" id="IPR005691">
    <property type="entry name" value="Tic20"/>
</dbReference>
<evidence type="ECO:0000256" key="6">
    <source>
        <dbReference type="ARBA" id="ARBA00023136"/>
    </source>
</evidence>
<dbReference type="PANTHER" id="PTHR33510:SF9">
    <property type="entry name" value="HIT-TYPE ZINC FINGER FAMILY PROTEIN-RELATED"/>
    <property type="match status" value="1"/>
</dbReference>
<evidence type="ECO:0000313" key="9">
    <source>
        <dbReference type="RefSeq" id="XP_021852024.1"/>
    </source>
</evidence>
<evidence type="ECO:0000256" key="3">
    <source>
        <dbReference type="ARBA" id="ARBA00022692"/>
    </source>
</evidence>
<dbReference type="Pfam" id="PF16166">
    <property type="entry name" value="TIC20"/>
    <property type="match status" value="1"/>
</dbReference>
<name>A0A9R0JYQ8_SPIOL</name>
<dbReference type="KEGG" id="soe:110791583"/>
<proteinExistence type="inferred from homology"/>
<keyword evidence="7" id="KW-0150">Chloroplast</keyword>
<evidence type="ECO:0000256" key="5">
    <source>
        <dbReference type="ARBA" id="ARBA00022989"/>
    </source>
</evidence>
<feature type="transmembrane region" description="Helical" evidence="7">
    <location>
        <begin position="188"/>
        <end position="207"/>
    </location>
</feature>
<dbReference type="OrthoDB" id="602284at2759"/>
<dbReference type="GO" id="GO:0008320">
    <property type="term" value="F:protein transmembrane transporter activity"/>
    <property type="evidence" value="ECO:0000318"/>
    <property type="project" value="GO_Central"/>
</dbReference>
<reference evidence="8" key="1">
    <citation type="journal article" date="2021" name="Nat. Commun.">
        <title>Genomic analyses provide insights into spinach domestication and the genetic basis of agronomic traits.</title>
        <authorList>
            <person name="Cai X."/>
            <person name="Sun X."/>
            <person name="Xu C."/>
            <person name="Sun H."/>
            <person name="Wang X."/>
            <person name="Ge C."/>
            <person name="Zhang Z."/>
            <person name="Wang Q."/>
            <person name="Fei Z."/>
            <person name="Jiao C."/>
            <person name="Wang Q."/>
        </authorList>
    </citation>
    <scope>NUCLEOTIDE SEQUENCE [LARGE SCALE GENOMIC DNA]</scope>
    <source>
        <strain evidence="8">cv. Varoflay</strain>
    </source>
</reference>
<keyword evidence="4" id="KW-1001">Plastid inner membrane</keyword>
<keyword evidence="3 7" id="KW-0812">Transmembrane</keyword>
<dbReference type="GO" id="GO:0009706">
    <property type="term" value="C:chloroplast inner membrane"/>
    <property type="evidence" value="ECO:0000318"/>
    <property type="project" value="GO_Central"/>
</dbReference>
<keyword evidence="6 7" id="KW-0472">Membrane</keyword>
<gene>
    <name evidence="9" type="primary">LOC110791583</name>
</gene>
<feature type="transmembrane region" description="Helical" evidence="7">
    <location>
        <begin position="110"/>
        <end position="133"/>
    </location>
</feature>
<dbReference type="GeneID" id="110791583"/>
<comment type="subcellular location">
    <subcellularLocation>
        <location evidence="1">Plastid</location>
        <location evidence="1">Chloroplast inner membrane</location>
        <topology evidence="1">Multi-pass membrane protein</topology>
    </subcellularLocation>
    <subcellularLocation>
        <location evidence="7">Plastid</location>
        <location evidence="7">Chloroplast membrane</location>
        <topology evidence="7">Multi-pass membrane protein</topology>
    </subcellularLocation>
</comment>
<dbReference type="PANTHER" id="PTHR33510">
    <property type="entry name" value="PROTEIN TIC 20-II, CHLOROPLASTIC"/>
    <property type="match status" value="1"/>
</dbReference>
<organism evidence="8 9">
    <name type="scientific">Spinacia oleracea</name>
    <name type="common">Spinach</name>
    <dbReference type="NCBI Taxonomy" id="3562"/>
    <lineage>
        <taxon>Eukaryota</taxon>
        <taxon>Viridiplantae</taxon>
        <taxon>Streptophyta</taxon>
        <taxon>Embryophyta</taxon>
        <taxon>Tracheophyta</taxon>
        <taxon>Spermatophyta</taxon>
        <taxon>Magnoliopsida</taxon>
        <taxon>eudicotyledons</taxon>
        <taxon>Gunneridae</taxon>
        <taxon>Pentapetalae</taxon>
        <taxon>Caryophyllales</taxon>
        <taxon>Chenopodiaceae</taxon>
        <taxon>Chenopodioideae</taxon>
        <taxon>Anserineae</taxon>
        <taxon>Spinacia</taxon>
    </lineage>
</organism>
<dbReference type="AlphaFoldDB" id="A0A9R0JYQ8"/>
<evidence type="ECO:0000256" key="7">
    <source>
        <dbReference type="RuleBase" id="RU367003"/>
    </source>
</evidence>
<accession>A0A9R0JYQ8</accession>
<feature type="transmembrane region" description="Helical" evidence="7">
    <location>
        <begin position="219"/>
        <end position="239"/>
    </location>
</feature>
<dbReference type="RefSeq" id="XP_021852024.1">
    <property type="nucleotide sequence ID" value="XM_021996332.2"/>
</dbReference>
<evidence type="ECO:0000256" key="2">
    <source>
        <dbReference type="ARBA" id="ARBA00009596"/>
    </source>
</evidence>
<sequence>MQGVITKPCFYAPVVLNHHYRNPVRHHVEVPSTFSLPLKNTFPSFKTKACPLRVGAFLTSSTPLVMNKQVMDDDLQFAPLKRGSSYLPRASKDKLFSFPPYPKMTEKPKWWWRSLACLPYLMNFLDQLTWAYAHPTNNPPPFLENFDNLAFPLHSSLLALPKFFLSCYPIMFYFWIVRRKEWPHFLRFHVISAVLFGSLVQVIGISSNWFPSRFFPPHFWSAATFFFLVTVFDCMRCAIAGEYSGIPFVKDAALLHSDLNLR</sequence>
<reference evidence="9" key="2">
    <citation type="submission" date="2025-08" db="UniProtKB">
        <authorList>
            <consortium name="RefSeq"/>
        </authorList>
    </citation>
    <scope>IDENTIFICATION</scope>
    <source>
        <tissue evidence="9">Leaf</tissue>
    </source>
</reference>
<keyword evidence="8" id="KW-1185">Reference proteome</keyword>
<comment type="similarity">
    <text evidence="2 7">Belongs to the Tic20 family.</text>
</comment>
<comment type="function">
    <text evidence="7">Involved in protein precursor import into chloroplasts.</text>
</comment>
<keyword evidence="5 7" id="KW-1133">Transmembrane helix</keyword>